<organism evidence="1 2">
    <name type="scientific">Streptomyces badius</name>
    <dbReference type="NCBI Taxonomy" id="1941"/>
    <lineage>
        <taxon>Bacteria</taxon>
        <taxon>Bacillati</taxon>
        <taxon>Actinomycetota</taxon>
        <taxon>Actinomycetes</taxon>
        <taxon>Kitasatosporales</taxon>
        <taxon>Streptomycetaceae</taxon>
        <taxon>Streptomyces</taxon>
    </lineage>
</organism>
<dbReference type="Proteomes" id="UP000659767">
    <property type="component" value="Unassembled WGS sequence"/>
</dbReference>
<accession>A0ABQ2TDC7</accession>
<comment type="caution">
    <text evidence="1">The sequence shown here is derived from an EMBL/GenBank/DDBJ whole genome shotgun (WGS) entry which is preliminary data.</text>
</comment>
<reference evidence="2" key="1">
    <citation type="journal article" date="2019" name="Int. J. Syst. Evol. Microbiol.">
        <title>The Global Catalogue of Microorganisms (GCM) 10K type strain sequencing project: providing services to taxonomists for standard genome sequencing and annotation.</title>
        <authorList>
            <consortium name="The Broad Institute Genomics Platform"/>
            <consortium name="The Broad Institute Genome Sequencing Center for Infectious Disease"/>
            <person name="Wu L."/>
            <person name="Ma J."/>
        </authorList>
    </citation>
    <scope>NUCLEOTIDE SEQUENCE [LARGE SCALE GENOMIC DNA]</scope>
    <source>
        <strain evidence="2">JCM 4350</strain>
    </source>
</reference>
<sequence length="87" mass="9106">MPRFRRAGQEVIIEGLAGTGGTSVSGTSTVFTLPVGYRPDDGYAFPSITSTGASRQLNVFATGLVQFTSLPAGAVSYISLNCRFSLI</sequence>
<proteinExistence type="predicted"/>
<keyword evidence="2" id="KW-1185">Reference proteome</keyword>
<dbReference type="EMBL" id="BMSZ01000012">
    <property type="protein sequence ID" value="GGS63934.1"/>
    <property type="molecule type" value="Genomic_DNA"/>
</dbReference>
<gene>
    <name evidence="1" type="ORF">GCM10010253_43640</name>
</gene>
<evidence type="ECO:0008006" key="3">
    <source>
        <dbReference type="Google" id="ProtNLM"/>
    </source>
</evidence>
<name>A0ABQ2TDC7_STRBA</name>
<protein>
    <recommendedName>
        <fullName evidence="3">IPT/TIG domain-containing protein</fullName>
    </recommendedName>
</protein>
<evidence type="ECO:0000313" key="1">
    <source>
        <dbReference type="EMBL" id="GGS63934.1"/>
    </source>
</evidence>
<evidence type="ECO:0000313" key="2">
    <source>
        <dbReference type="Proteomes" id="UP000659767"/>
    </source>
</evidence>